<evidence type="ECO:0000256" key="1">
    <source>
        <dbReference type="SAM" id="Phobius"/>
    </source>
</evidence>
<keyword evidence="3" id="KW-1185">Reference proteome</keyword>
<accession>A0A518DS43</accession>
<gene>
    <name evidence="2" type="ORF">Pla8534_24590</name>
</gene>
<dbReference type="Pfam" id="PF04298">
    <property type="entry name" value="Zn_peptidase_2"/>
    <property type="match status" value="1"/>
</dbReference>
<dbReference type="PANTHER" id="PTHR36434:SF1">
    <property type="entry name" value="MEMBRANE PROTEASE YUGP-RELATED"/>
    <property type="match status" value="1"/>
</dbReference>
<dbReference type="OrthoDB" id="9784298at2"/>
<protein>
    <submittedName>
        <fullName evidence="2">Neutral zinc metallopeptidase</fullName>
    </submittedName>
</protein>
<evidence type="ECO:0000313" key="3">
    <source>
        <dbReference type="Proteomes" id="UP000317648"/>
    </source>
</evidence>
<feature type="transmembrane region" description="Helical" evidence="1">
    <location>
        <begin position="198"/>
        <end position="219"/>
    </location>
</feature>
<keyword evidence="1" id="KW-1133">Transmembrane helix</keyword>
<dbReference type="RefSeq" id="WP_145053247.1">
    <property type="nucleotide sequence ID" value="NZ_CP036433.1"/>
</dbReference>
<feature type="transmembrane region" description="Helical" evidence="1">
    <location>
        <begin position="118"/>
        <end position="140"/>
    </location>
</feature>
<feature type="transmembrane region" description="Helical" evidence="1">
    <location>
        <begin position="146"/>
        <end position="166"/>
    </location>
</feature>
<evidence type="ECO:0000313" key="2">
    <source>
        <dbReference type="EMBL" id="QDU94653.1"/>
    </source>
</evidence>
<name>A0A518DS43_9BACT</name>
<reference evidence="2 3" key="1">
    <citation type="submission" date="2019-02" db="EMBL/GenBank/DDBJ databases">
        <title>Deep-cultivation of Planctomycetes and their phenomic and genomic characterization uncovers novel biology.</title>
        <authorList>
            <person name="Wiegand S."/>
            <person name="Jogler M."/>
            <person name="Boedeker C."/>
            <person name="Pinto D."/>
            <person name="Vollmers J."/>
            <person name="Rivas-Marin E."/>
            <person name="Kohn T."/>
            <person name="Peeters S.H."/>
            <person name="Heuer A."/>
            <person name="Rast P."/>
            <person name="Oberbeckmann S."/>
            <person name="Bunk B."/>
            <person name="Jeske O."/>
            <person name="Meyerdierks A."/>
            <person name="Storesund J.E."/>
            <person name="Kallscheuer N."/>
            <person name="Luecker S."/>
            <person name="Lage O.M."/>
            <person name="Pohl T."/>
            <person name="Merkel B.J."/>
            <person name="Hornburger P."/>
            <person name="Mueller R.-W."/>
            <person name="Bruemmer F."/>
            <person name="Labrenz M."/>
            <person name="Spormann A.M."/>
            <person name="Op den Camp H."/>
            <person name="Overmann J."/>
            <person name="Amann R."/>
            <person name="Jetten M.S.M."/>
            <person name="Mascher T."/>
            <person name="Medema M.H."/>
            <person name="Devos D.P."/>
            <person name="Kaster A.-K."/>
            <person name="Ovreas L."/>
            <person name="Rohde M."/>
            <person name="Galperin M.Y."/>
            <person name="Jogler C."/>
        </authorList>
    </citation>
    <scope>NUCLEOTIDE SEQUENCE [LARGE SCALE GENOMIC DNA]</scope>
    <source>
        <strain evidence="2 3">Pla85_3_4</strain>
    </source>
</reference>
<keyword evidence="1" id="KW-0472">Membrane</keyword>
<feature type="transmembrane region" description="Helical" evidence="1">
    <location>
        <begin position="6"/>
        <end position="26"/>
    </location>
</feature>
<dbReference type="KEGG" id="lcre:Pla8534_24590"/>
<keyword evidence="1" id="KW-0812">Transmembrane</keyword>
<sequence>MYYLDFRLMLFIAPAVILGMIAQWMVRSAYAKASQIPTQLSGFAAARRILDAAGLQNVDIEQTQGYLSDHYDPSHKVLRLSTDVYHGRTLAAVGIAAHESGHALQDDKRYLPLVIRNLAVPAASFGSFAGMTLLIAGVAFNWGPLLLLGILLFSGVVFFQVINLPVEFDASRRAKIELQQQGIVAPAEMGAVRSVLRAAALTYVAGTLQAILTLAYYVMRYLGNNRRGSY</sequence>
<proteinExistence type="predicted"/>
<dbReference type="PANTHER" id="PTHR36434">
    <property type="entry name" value="MEMBRANE PROTEASE YUGP-RELATED"/>
    <property type="match status" value="1"/>
</dbReference>
<dbReference type="InterPro" id="IPR007395">
    <property type="entry name" value="Zn_peptidase_2"/>
</dbReference>
<dbReference type="AlphaFoldDB" id="A0A518DS43"/>
<dbReference type="Proteomes" id="UP000317648">
    <property type="component" value="Chromosome"/>
</dbReference>
<organism evidence="2 3">
    <name type="scientific">Lignipirellula cremea</name>
    <dbReference type="NCBI Taxonomy" id="2528010"/>
    <lineage>
        <taxon>Bacteria</taxon>
        <taxon>Pseudomonadati</taxon>
        <taxon>Planctomycetota</taxon>
        <taxon>Planctomycetia</taxon>
        <taxon>Pirellulales</taxon>
        <taxon>Pirellulaceae</taxon>
        <taxon>Lignipirellula</taxon>
    </lineage>
</organism>
<dbReference type="EMBL" id="CP036433">
    <property type="protein sequence ID" value="QDU94653.1"/>
    <property type="molecule type" value="Genomic_DNA"/>
</dbReference>